<gene>
    <name evidence="4" type="ORF">FRACYDRAFT_262325</name>
</gene>
<dbReference type="Pfam" id="PF00773">
    <property type="entry name" value="RNB"/>
    <property type="match status" value="1"/>
</dbReference>
<dbReference type="EMBL" id="KV784361">
    <property type="protein sequence ID" value="OEU13619.1"/>
    <property type="molecule type" value="Genomic_DNA"/>
</dbReference>
<dbReference type="InterPro" id="IPR012340">
    <property type="entry name" value="NA-bd_OB-fold"/>
</dbReference>
<proteinExistence type="predicted"/>
<dbReference type="SMART" id="SM00955">
    <property type="entry name" value="RNB"/>
    <property type="match status" value="1"/>
</dbReference>
<dbReference type="InterPro" id="IPR056404">
    <property type="entry name" value="HTH_RNase_II"/>
</dbReference>
<dbReference type="PANTHER" id="PTHR23355:SF30">
    <property type="entry name" value="DIS3-LIKE EXONUCLEASE 1"/>
    <property type="match status" value="1"/>
</dbReference>
<dbReference type="GO" id="GO:0000175">
    <property type="term" value="F:3'-5'-RNA exonuclease activity"/>
    <property type="evidence" value="ECO:0007669"/>
    <property type="project" value="TreeGrafter"/>
</dbReference>
<dbReference type="InParanoid" id="A0A1E7F666"/>
<dbReference type="PANTHER" id="PTHR23355">
    <property type="entry name" value="RIBONUCLEASE"/>
    <property type="match status" value="1"/>
</dbReference>
<dbReference type="AlphaFoldDB" id="A0A1E7F666"/>
<dbReference type="InterPro" id="IPR050180">
    <property type="entry name" value="RNR_Ribonuclease"/>
</dbReference>
<dbReference type="KEGG" id="fcy:FRACYDRAFT_262325"/>
<dbReference type="Pfam" id="PF23161">
    <property type="entry name" value="HTH_RNase_II"/>
    <property type="match status" value="1"/>
</dbReference>
<dbReference type="SUPFAM" id="SSF50249">
    <property type="entry name" value="Nucleic acid-binding proteins"/>
    <property type="match status" value="1"/>
</dbReference>
<evidence type="ECO:0000256" key="2">
    <source>
        <dbReference type="SAM" id="MobiDB-lite"/>
    </source>
</evidence>
<dbReference type="GO" id="GO:0006402">
    <property type="term" value="P:mRNA catabolic process"/>
    <property type="evidence" value="ECO:0007669"/>
    <property type="project" value="TreeGrafter"/>
</dbReference>
<evidence type="ECO:0000256" key="1">
    <source>
        <dbReference type="ARBA" id="ARBA00016366"/>
    </source>
</evidence>
<protein>
    <recommendedName>
        <fullName evidence="1">DIS3-like exonuclease 1</fullName>
    </recommendedName>
</protein>
<dbReference type="OrthoDB" id="2285229at2759"/>
<evidence type="ECO:0000259" key="3">
    <source>
        <dbReference type="SMART" id="SM00955"/>
    </source>
</evidence>
<evidence type="ECO:0000313" key="5">
    <source>
        <dbReference type="Proteomes" id="UP000095751"/>
    </source>
</evidence>
<keyword evidence="5" id="KW-1185">Reference proteome</keyword>
<accession>A0A1E7F666</accession>
<dbReference type="GO" id="GO:0003723">
    <property type="term" value="F:RNA binding"/>
    <property type="evidence" value="ECO:0007669"/>
    <property type="project" value="InterPro"/>
</dbReference>
<feature type="region of interest" description="Disordered" evidence="2">
    <location>
        <begin position="571"/>
        <end position="594"/>
    </location>
</feature>
<organism evidence="4 5">
    <name type="scientific">Fragilariopsis cylindrus CCMP1102</name>
    <dbReference type="NCBI Taxonomy" id="635003"/>
    <lineage>
        <taxon>Eukaryota</taxon>
        <taxon>Sar</taxon>
        <taxon>Stramenopiles</taxon>
        <taxon>Ochrophyta</taxon>
        <taxon>Bacillariophyta</taxon>
        <taxon>Bacillariophyceae</taxon>
        <taxon>Bacillariophycidae</taxon>
        <taxon>Bacillariales</taxon>
        <taxon>Bacillariaceae</taxon>
        <taxon>Fragilariopsis</taxon>
    </lineage>
</organism>
<feature type="domain" description="RNB" evidence="3">
    <location>
        <begin position="307"/>
        <end position="668"/>
    </location>
</feature>
<dbReference type="Proteomes" id="UP000095751">
    <property type="component" value="Unassembled WGS sequence"/>
</dbReference>
<name>A0A1E7F666_9STRA</name>
<evidence type="ECO:0000313" key="4">
    <source>
        <dbReference type="EMBL" id="OEU13619.1"/>
    </source>
</evidence>
<reference evidence="4 5" key="1">
    <citation type="submission" date="2016-09" db="EMBL/GenBank/DDBJ databases">
        <title>Extensive genetic diversity and differential bi-allelic expression allows diatom success in the polar Southern Ocean.</title>
        <authorList>
            <consortium name="DOE Joint Genome Institute"/>
            <person name="Mock T."/>
            <person name="Otillar R.P."/>
            <person name="Strauss J."/>
            <person name="Dupont C."/>
            <person name="Frickenhaus S."/>
            <person name="Maumus F."/>
            <person name="Mcmullan M."/>
            <person name="Sanges R."/>
            <person name="Schmutz J."/>
            <person name="Toseland A."/>
            <person name="Valas R."/>
            <person name="Veluchamy A."/>
            <person name="Ward B.J."/>
            <person name="Allen A."/>
            <person name="Barry K."/>
            <person name="Falciatore A."/>
            <person name="Ferrante M."/>
            <person name="Fortunato A.E."/>
            <person name="Gloeckner G."/>
            <person name="Gruber A."/>
            <person name="Hipkin R."/>
            <person name="Janech M."/>
            <person name="Kroth P."/>
            <person name="Leese F."/>
            <person name="Lindquist E."/>
            <person name="Lyon B.R."/>
            <person name="Martin J."/>
            <person name="Mayer C."/>
            <person name="Parker M."/>
            <person name="Quesneville H."/>
            <person name="Raymond J."/>
            <person name="Uhlig C."/>
            <person name="Valentin K.U."/>
            <person name="Worden A.Z."/>
            <person name="Armbrust E.V."/>
            <person name="Bowler C."/>
            <person name="Green B."/>
            <person name="Moulton V."/>
            <person name="Van Oosterhout C."/>
            <person name="Grigoriev I."/>
        </authorList>
    </citation>
    <scope>NUCLEOTIDE SEQUENCE [LARGE SCALE GENOMIC DNA]</scope>
    <source>
        <strain evidence="4 5">CCMP1102</strain>
    </source>
</reference>
<dbReference type="InterPro" id="IPR001900">
    <property type="entry name" value="RNase_II/R"/>
</dbReference>
<sequence length="815" mass="91294">MDKKECGTQNRQNEYESLILCNDRIYSSSLLKAKTNDKDSFDIDSLISHITDDDDDDDDEPIQLMAGLIRPLLSSDDSIEYGVDYQDAAKIETANQIAYEMAKGRFVDLCSQLEGEEKLESLFLHAAETEIGRTVLENDDDEAFVQYRKVVAEAIASLQSILVLGMTYGLTMNPLGVGRAVNHMKEDAEDLDRIEIENKTIGQQWTPLHSLRLKYRVISDAYAEEKTAGFELLANLKNKQTPLGAYNLLIRIGVWEKHENLGLLRSGFPVRFTNSEEEVAKEVATRFATTADNNENNDDPDQLLGIRQDFRSQKLFTIDSASTKEIDDALGVEIINNDADDTKRYRYWIHIADSEKFAPVNSELFEIARKRATSIYLPGASIPMMPSSVSHDVMSLKAQTDACALSLGVELREDGSIIDESIILTPSTVRVSYRLTYDDADEMLEDGVGYSEEWELGQLYTAAQDRRNFRMKNGSAEAFVPTQIPQYTVSTFPDQNALDGVGIKVDVQVSHNGGKNQSAIVADAVIGRDGGSSISDELPVSSASTLVTEMMILAGEAIGKWALRETQTNVDNDGKTNTLELPFRGQPDPDYRSRGRDRNIMMDLLECNIGDGYCHAWYSRRFLSPAKVTPGASSHSGLGLDCYVQWSSPIRRLQDLQVHAAVKRFIRRQKVIDLLANGEKIPTEITSEDLGCELRSPNNDGKVELSLENIDKDIDYNDKIKLLGPAKFVMRNTNKFWMLEYVRRLKDANPELTLEALVLGCVNPDKRQYAIYIYELGLEWRYTSPVGIQAGDRFKIRIGDVIPANGQMAVVRSRI</sequence>